<comment type="caution">
    <text evidence="3">The sequence shown here is derived from an EMBL/GenBank/DDBJ whole genome shotgun (WGS) entry which is preliminary data.</text>
</comment>
<evidence type="ECO:0000256" key="1">
    <source>
        <dbReference type="ARBA" id="ARBA00022603"/>
    </source>
</evidence>
<dbReference type="InterPro" id="IPR002052">
    <property type="entry name" value="DNA_methylase_N6_adenine_CS"/>
</dbReference>
<sequence>MRIISGKFKGRRIQASSKITARPTTDFAKEGLFNLLNNRIDFEGIRMLDLFAGTGGIGIECISRACREVVAVELNDKHGAFIRKVCSELKIDNYFLHKADVFRFIPVCHSKFDLIFADPPYDLEKLTTLPDLIFGHDLLEENGLFILEHGAKHQFDTHPNFLFHRKYGNVNFSFFEKNTDA</sequence>
<evidence type="ECO:0000313" key="3">
    <source>
        <dbReference type="EMBL" id="MPL91035.1"/>
    </source>
</evidence>
<name>A0A644VIG8_9ZZZZ</name>
<evidence type="ECO:0000256" key="2">
    <source>
        <dbReference type="ARBA" id="ARBA00022679"/>
    </source>
</evidence>
<dbReference type="InterPro" id="IPR004398">
    <property type="entry name" value="RNA_MeTrfase_RsmD"/>
</dbReference>
<dbReference type="SUPFAM" id="SSF53335">
    <property type="entry name" value="S-adenosyl-L-methionine-dependent methyltransferases"/>
    <property type="match status" value="1"/>
</dbReference>
<gene>
    <name evidence="3" type="primary">rsmD_9</name>
    <name evidence="3" type="ORF">SDC9_37096</name>
</gene>
<dbReference type="PANTHER" id="PTHR43542">
    <property type="entry name" value="METHYLTRANSFERASE"/>
    <property type="match status" value="1"/>
</dbReference>
<proteinExistence type="predicted"/>
<dbReference type="PROSITE" id="PS00092">
    <property type="entry name" value="N6_MTASE"/>
    <property type="match status" value="1"/>
</dbReference>
<dbReference type="CDD" id="cd02440">
    <property type="entry name" value="AdoMet_MTases"/>
    <property type="match status" value="1"/>
</dbReference>
<accession>A0A644VIG8</accession>
<dbReference type="PIRSF" id="PIRSF004553">
    <property type="entry name" value="CHP00095"/>
    <property type="match status" value="1"/>
</dbReference>
<dbReference type="EC" id="2.1.1.171" evidence="3"/>
<dbReference type="GO" id="GO:0052913">
    <property type="term" value="F:16S rRNA (guanine(966)-N(2))-methyltransferase activity"/>
    <property type="evidence" value="ECO:0007669"/>
    <property type="project" value="UniProtKB-EC"/>
</dbReference>
<organism evidence="3">
    <name type="scientific">bioreactor metagenome</name>
    <dbReference type="NCBI Taxonomy" id="1076179"/>
    <lineage>
        <taxon>unclassified sequences</taxon>
        <taxon>metagenomes</taxon>
        <taxon>ecological metagenomes</taxon>
    </lineage>
</organism>
<dbReference type="GO" id="GO:0003676">
    <property type="term" value="F:nucleic acid binding"/>
    <property type="evidence" value="ECO:0007669"/>
    <property type="project" value="InterPro"/>
</dbReference>
<protein>
    <submittedName>
        <fullName evidence="3">Ribosomal RNA small subunit methyltransferase D</fullName>
        <ecNumber evidence="3">2.1.1.171</ecNumber>
    </submittedName>
</protein>
<keyword evidence="2 3" id="KW-0808">Transferase</keyword>
<dbReference type="EMBL" id="VSSQ01000318">
    <property type="protein sequence ID" value="MPL91035.1"/>
    <property type="molecule type" value="Genomic_DNA"/>
</dbReference>
<reference evidence="3" key="1">
    <citation type="submission" date="2019-08" db="EMBL/GenBank/DDBJ databases">
        <authorList>
            <person name="Kucharzyk K."/>
            <person name="Murdoch R.W."/>
            <person name="Higgins S."/>
            <person name="Loffler F."/>
        </authorList>
    </citation>
    <scope>NUCLEOTIDE SEQUENCE</scope>
</reference>
<dbReference type="PANTHER" id="PTHR43542:SF1">
    <property type="entry name" value="METHYLTRANSFERASE"/>
    <property type="match status" value="1"/>
</dbReference>
<dbReference type="InterPro" id="IPR029063">
    <property type="entry name" value="SAM-dependent_MTases_sf"/>
</dbReference>
<dbReference type="Gene3D" id="3.40.50.150">
    <property type="entry name" value="Vaccinia Virus protein VP39"/>
    <property type="match status" value="1"/>
</dbReference>
<dbReference type="AlphaFoldDB" id="A0A644VIG8"/>
<keyword evidence="1 3" id="KW-0489">Methyltransferase</keyword>
<dbReference type="Pfam" id="PF03602">
    <property type="entry name" value="Cons_hypoth95"/>
    <property type="match status" value="1"/>
</dbReference>